<proteinExistence type="predicted"/>
<sequence>MNMATPLTQNLSMELVDKKDRTNLSSLISLCSNISRAIGISIGGLMMEKISYNSPYYLTVILYIIGVVIFASLYKKESKLVGQKKYKEEHAFRH</sequence>
<gene>
    <name evidence="2" type="ORF">SDC9_172601</name>
</gene>
<keyword evidence="1" id="KW-1133">Transmembrane helix</keyword>
<evidence type="ECO:0000256" key="1">
    <source>
        <dbReference type="SAM" id="Phobius"/>
    </source>
</evidence>
<dbReference type="AlphaFoldDB" id="A0A645GMM1"/>
<evidence type="ECO:0000313" key="2">
    <source>
        <dbReference type="EMBL" id="MPN25194.1"/>
    </source>
</evidence>
<reference evidence="2" key="1">
    <citation type="submission" date="2019-08" db="EMBL/GenBank/DDBJ databases">
        <authorList>
            <person name="Kucharzyk K."/>
            <person name="Murdoch R.W."/>
            <person name="Higgins S."/>
            <person name="Loffler F."/>
        </authorList>
    </citation>
    <scope>NUCLEOTIDE SEQUENCE</scope>
</reference>
<comment type="caution">
    <text evidence="2">The sequence shown here is derived from an EMBL/GenBank/DDBJ whole genome shotgun (WGS) entry which is preliminary data.</text>
</comment>
<dbReference type="EMBL" id="VSSQ01074280">
    <property type="protein sequence ID" value="MPN25194.1"/>
    <property type="molecule type" value="Genomic_DNA"/>
</dbReference>
<organism evidence="2">
    <name type="scientific">bioreactor metagenome</name>
    <dbReference type="NCBI Taxonomy" id="1076179"/>
    <lineage>
        <taxon>unclassified sequences</taxon>
        <taxon>metagenomes</taxon>
        <taxon>ecological metagenomes</taxon>
    </lineage>
</organism>
<dbReference type="Pfam" id="PF07690">
    <property type="entry name" value="MFS_1"/>
    <property type="match status" value="1"/>
</dbReference>
<accession>A0A645GMM1</accession>
<name>A0A645GMM1_9ZZZZ</name>
<keyword evidence="1" id="KW-0812">Transmembrane</keyword>
<dbReference type="InterPro" id="IPR036259">
    <property type="entry name" value="MFS_trans_sf"/>
</dbReference>
<keyword evidence="1" id="KW-0472">Membrane</keyword>
<dbReference type="InterPro" id="IPR011701">
    <property type="entry name" value="MFS"/>
</dbReference>
<evidence type="ECO:0008006" key="3">
    <source>
        <dbReference type="Google" id="ProtNLM"/>
    </source>
</evidence>
<dbReference type="Gene3D" id="1.20.1250.20">
    <property type="entry name" value="MFS general substrate transporter like domains"/>
    <property type="match status" value="1"/>
</dbReference>
<dbReference type="GO" id="GO:0022857">
    <property type="term" value="F:transmembrane transporter activity"/>
    <property type="evidence" value="ECO:0007669"/>
    <property type="project" value="InterPro"/>
</dbReference>
<protein>
    <recommendedName>
        <fullName evidence="3">Major facilitator superfamily (MFS) profile domain-containing protein</fullName>
    </recommendedName>
</protein>
<feature type="transmembrane region" description="Helical" evidence="1">
    <location>
        <begin position="56"/>
        <end position="74"/>
    </location>
</feature>
<dbReference type="SUPFAM" id="SSF103473">
    <property type="entry name" value="MFS general substrate transporter"/>
    <property type="match status" value="1"/>
</dbReference>